<dbReference type="Pfam" id="PF08268">
    <property type="entry name" value="FBA_3"/>
    <property type="match status" value="1"/>
</dbReference>
<keyword evidence="3" id="KW-1185">Reference proteome</keyword>
<name>A0ABD1AZN2_CARAN</name>
<dbReference type="PANTHER" id="PTHR31111">
    <property type="entry name" value="BNAA05G37150D PROTEIN-RELATED"/>
    <property type="match status" value="1"/>
</dbReference>
<organism evidence="2 3">
    <name type="scientific">Cardamine amara subsp. amara</name>
    <dbReference type="NCBI Taxonomy" id="228776"/>
    <lineage>
        <taxon>Eukaryota</taxon>
        <taxon>Viridiplantae</taxon>
        <taxon>Streptophyta</taxon>
        <taxon>Embryophyta</taxon>
        <taxon>Tracheophyta</taxon>
        <taxon>Spermatophyta</taxon>
        <taxon>Magnoliopsida</taxon>
        <taxon>eudicotyledons</taxon>
        <taxon>Gunneridae</taxon>
        <taxon>Pentapetalae</taxon>
        <taxon>rosids</taxon>
        <taxon>malvids</taxon>
        <taxon>Brassicales</taxon>
        <taxon>Brassicaceae</taxon>
        <taxon>Cardamineae</taxon>
        <taxon>Cardamine</taxon>
    </lineage>
</organism>
<dbReference type="NCBIfam" id="TIGR01640">
    <property type="entry name" value="F_box_assoc_1"/>
    <property type="match status" value="1"/>
</dbReference>
<dbReference type="InterPro" id="IPR013187">
    <property type="entry name" value="F-box-assoc_dom_typ3"/>
</dbReference>
<evidence type="ECO:0000313" key="3">
    <source>
        <dbReference type="Proteomes" id="UP001558713"/>
    </source>
</evidence>
<dbReference type="InterPro" id="IPR011043">
    <property type="entry name" value="Gal_Oxase/kelch_b-propeller"/>
</dbReference>
<protein>
    <submittedName>
        <fullName evidence="2">F-box/kelch-repeat protein</fullName>
    </submittedName>
</protein>
<dbReference type="Proteomes" id="UP001558713">
    <property type="component" value="Unassembled WGS sequence"/>
</dbReference>
<dbReference type="Pfam" id="PF00646">
    <property type="entry name" value="F-box"/>
    <property type="match status" value="1"/>
</dbReference>
<dbReference type="SUPFAM" id="SSF50965">
    <property type="entry name" value="Galactose oxidase, central domain"/>
    <property type="match status" value="1"/>
</dbReference>
<feature type="domain" description="F-box" evidence="1">
    <location>
        <begin position="25"/>
        <end position="65"/>
    </location>
</feature>
<evidence type="ECO:0000259" key="1">
    <source>
        <dbReference type="SMART" id="SM00256"/>
    </source>
</evidence>
<dbReference type="InterPro" id="IPR036047">
    <property type="entry name" value="F-box-like_dom_sf"/>
</dbReference>
<dbReference type="EMBL" id="JBANAX010000379">
    <property type="protein sequence ID" value="KAL1211626.1"/>
    <property type="molecule type" value="Genomic_DNA"/>
</dbReference>
<dbReference type="SUPFAM" id="SSF81383">
    <property type="entry name" value="F-box domain"/>
    <property type="match status" value="1"/>
</dbReference>
<gene>
    <name evidence="2" type="ORF">V5N11_023629</name>
</gene>
<dbReference type="InterPro" id="IPR017451">
    <property type="entry name" value="F-box-assoc_interact_dom"/>
</dbReference>
<dbReference type="PANTHER" id="PTHR31111:SF60">
    <property type="entry name" value="F-BOX DOMAIN-CONTAINING PROTEIN"/>
    <property type="match status" value="1"/>
</dbReference>
<dbReference type="AlphaFoldDB" id="A0ABD1AZN2"/>
<accession>A0ABD1AZN2</accession>
<proteinExistence type="predicted"/>
<dbReference type="SMART" id="SM00256">
    <property type="entry name" value="FBOX"/>
    <property type="match status" value="1"/>
</dbReference>
<dbReference type="InterPro" id="IPR001810">
    <property type="entry name" value="F-box_dom"/>
</dbReference>
<sequence>MKRVRKSKKREENDENDSNDPFSIIHLELKVEILMKLPPKSIGRLGFVSRHWSSMIRSKDFTELYLTRSSTRPRLLFSVYRPNMQMQFFHSCSQEDPSSDHHKVSYTLNSDLKFSFSPPIRGLIFGRNGTKAMIGNPSTGQFVSLPRVKTSKKDILSIFGYDPVNDQYKVLCMTIPIQRRIPGMYDMMPWEEYHVPMSEEHQVFTLGPKQKWRMIKCKYPHGHYSGCVGICRNGVLYYLASYNNKRSLINFDLSSEEFSVTKLPEDDHIQEYGNLVNHTGKITIVSQSQTYNGPLYIWVLEDASKEEWSKVATVTNLFGKDEIVMFRGMLRTGEIILKPLPVPNPFFFLCYDINEKSTRKVVIEGIGDDSAASIQVFFDHVESPMFLPKVK</sequence>
<evidence type="ECO:0000313" key="2">
    <source>
        <dbReference type="EMBL" id="KAL1211626.1"/>
    </source>
</evidence>
<comment type="caution">
    <text evidence="2">The sequence shown here is derived from an EMBL/GenBank/DDBJ whole genome shotgun (WGS) entry which is preliminary data.</text>
</comment>
<reference evidence="2 3" key="1">
    <citation type="submission" date="2024-04" db="EMBL/GenBank/DDBJ databases">
        <title>Genome assembly C_amara_ONT_v2.</title>
        <authorList>
            <person name="Yant L."/>
            <person name="Moore C."/>
            <person name="Slenker M."/>
        </authorList>
    </citation>
    <scope>NUCLEOTIDE SEQUENCE [LARGE SCALE GENOMIC DNA]</scope>
    <source>
        <tissue evidence="2">Leaf</tissue>
    </source>
</reference>